<keyword evidence="11 14" id="KW-0408">Iron</keyword>
<dbReference type="InterPro" id="IPR036396">
    <property type="entry name" value="Cyt_P450_sf"/>
</dbReference>
<evidence type="ECO:0000313" key="17">
    <source>
        <dbReference type="EMBL" id="KAK0158951.1"/>
    </source>
</evidence>
<dbReference type="GO" id="GO:0005506">
    <property type="term" value="F:iron ion binding"/>
    <property type="evidence" value="ECO:0007669"/>
    <property type="project" value="InterPro"/>
</dbReference>
<dbReference type="GO" id="GO:0020037">
    <property type="term" value="F:heme binding"/>
    <property type="evidence" value="ECO:0007669"/>
    <property type="project" value="InterPro"/>
</dbReference>
<name>A0AA39C6S3_9HYME</name>
<evidence type="ECO:0000256" key="8">
    <source>
        <dbReference type="ARBA" id="ARBA00022824"/>
    </source>
</evidence>
<dbReference type="PRINTS" id="PR00463">
    <property type="entry name" value="EP450I"/>
</dbReference>
<keyword evidence="6 14" id="KW-0349">Heme</keyword>
<keyword evidence="16" id="KW-1133">Transmembrane helix</keyword>
<dbReference type="PANTHER" id="PTHR24291">
    <property type="entry name" value="CYTOCHROME P450 FAMILY 4"/>
    <property type="match status" value="1"/>
</dbReference>
<dbReference type="Proteomes" id="UP001168990">
    <property type="component" value="Unassembled WGS sequence"/>
</dbReference>
<evidence type="ECO:0000256" key="11">
    <source>
        <dbReference type="ARBA" id="ARBA00023004"/>
    </source>
</evidence>
<keyword evidence="12 15" id="KW-0503">Monooxygenase</keyword>
<evidence type="ECO:0000256" key="6">
    <source>
        <dbReference type="ARBA" id="ARBA00022617"/>
    </source>
</evidence>
<keyword evidence="9" id="KW-0492">Microsome</keyword>
<gene>
    <name evidence="17" type="ORF">PV328_009885</name>
</gene>
<evidence type="ECO:0008006" key="19">
    <source>
        <dbReference type="Google" id="ProtNLM"/>
    </source>
</evidence>
<evidence type="ECO:0000313" key="18">
    <source>
        <dbReference type="Proteomes" id="UP001168990"/>
    </source>
</evidence>
<comment type="function">
    <text evidence="2">May be involved in the metabolism of insect hormones and in the breakdown of synthetic insecticides.</text>
</comment>
<keyword evidence="16" id="KW-0812">Transmembrane</keyword>
<evidence type="ECO:0000256" key="15">
    <source>
        <dbReference type="RuleBase" id="RU000461"/>
    </source>
</evidence>
<evidence type="ECO:0000256" key="10">
    <source>
        <dbReference type="ARBA" id="ARBA00023002"/>
    </source>
</evidence>
<organism evidence="17 18">
    <name type="scientific">Microctonus aethiopoides</name>
    <dbReference type="NCBI Taxonomy" id="144406"/>
    <lineage>
        <taxon>Eukaryota</taxon>
        <taxon>Metazoa</taxon>
        <taxon>Ecdysozoa</taxon>
        <taxon>Arthropoda</taxon>
        <taxon>Hexapoda</taxon>
        <taxon>Insecta</taxon>
        <taxon>Pterygota</taxon>
        <taxon>Neoptera</taxon>
        <taxon>Endopterygota</taxon>
        <taxon>Hymenoptera</taxon>
        <taxon>Apocrita</taxon>
        <taxon>Ichneumonoidea</taxon>
        <taxon>Braconidae</taxon>
        <taxon>Euphorinae</taxon>
        <taxon>Microctonus</taxon>
    </lineage>
</organism>
<dbReference type="InterPro" id="IPR050196">
    <property type="entry name" value="Cytochrome_P450_Monoox"/>
</dbReference>
<evidence type="ECO:0000256" key="9">
    <source>
        <dbReference type="ARBA" id="ARBA00022848"/>
    </source>
</evidence>
<dbReference type="Gene3D" id="1.10.630.10">
    <property type="entry name" value="Cytochrome P450"/>
    <property type="match status" value="1"/>
</dbReference>
<proteinExistence type="inferred from homology"/>
<keyword evidence="13 16" id="KW-0472">Membrane</keyword>
<dbReference type="InterPro" id="IPR001128">
    <property type="entry name" value="Cyt_P450"/>
</dbReference>
<keyword evidence="7 14" id="KW-0479">Metal-binding</keyword>
<evidence type="ECO:0000256" key="12">
    <source>
        <dbReference type="ARBA" id="ARBA00023033"/>
    </source>
</evidence>
<sequence>MSVVAMLCGIHFWKIVNDFWNCHSKLIKAVELFPGPRTIPLLGNALEFATNPKNAINVMAKFGMEYSTYRLWIGSKLFIIITNPKDIEIVMESPKTSKKAFFYKFMEPVVINSMINGHGPKMRANRKIQEPLINGKCLPFFMETFNKQVRRYINDLNSKLNQEEFDISDESEYCVADMLFETVIGIPGVGQDNGDLTIPHALETALDILFQRIVTPWLHPTFIFNLSKCGREFNAALELGKDRLQQIINEKKQLYMALARGDPGVEEPKPSILDLLIQNVLETNAMNDQEIISDMIAIIVGFYDAVLGIFSFTILMLAIHPDMQDKVREEVAFVIGADDDVVITNIGKLNYTRMAIQETIRLFPVGPFLSREITDDLQIDKYILPKGSTVAMLPLVTHKSPKYWHEPDKFYPERFLPKNSKNRHPFAYVPFSGGSRSCPGSKFGMSCLHVMVAHFIRKYQVMTTMSLEDIKLRTHISVRSLNGYKVSIKNINQL</sequence>
<feature type="binding site" description="axial binding residue" evidence="14">
    <location>
        <position position="438"/>
    </location>
    <ligand>
        <name>heme</name>
        <dbReference type="ChEBI" id="CHEBI:30413"/>
    </ligand>
    <ligandPart>
        <name>Fe</name>
        <dbReference type="ChEBI" id="CHEBI:18248"/>
    </ligandPart>
</feature>
<dbReference type="PANTHER" id="PTHR24291:SF189">
    <property type="entry name" value="CYTOCHROME P450 4C3-RELATED"/>
    <property type="match status" value="1"/>
</dbReference>
<dbReference type="PROSITE" id="PS00086">
    <property type="entry name" value="CYTOCHROME_P450"/>
    <property type="match status" value="1"/>
</dbReference>
<protein>
    <recommendedName>
        <fullName evidence="19">Cytochrome P450</fullName>
    </recommendedName>
</protein>
<reference evidence="17" key="1">
    <citation type="journal article" date="2023" name="bioRxiv">
        <title>Scaffold-level genome assemblies of two parasitoid biocontrol wasps reveal the parthenogenesis mechanism and an associated novel virus.</title>
        <authorList>
            <person name="Inwood S."/>
            <person name="Skelly J."/>
            <person name="Guhlin J."/>
            <person name="Harrop T."/>
            <person name="Goldson S."/>
            <person name="Dearden P."/>
        </authorList>
    </citation>
    <scope>NUCLEOTIDE SEQUENCE</scope>
    <source>
        <strain evidence="17">Irish</strain>
        <tissue evidence="17">Whole body</tissue>
    </source>
</reference>
<reference evidence="17" key="2">
    <citation type="submission" date="2023-03" db="EMBL/GenBank/DDBJ databases">
        <authorList>
            <person name="Inwood S.N."/>
            <person name="Skelly J.G."/>
            <person name="Guhlin J."/>
            <person name="Harrop T.W.R."/>
            <person name="Goldson S.G."/>
            <person name="Dearden P.K."/>
        </authorList>
    </citation>
    <scope>NUCLEOTIDE SEQUENCE</scope>
    <source>
        <strain evidence="17">Irish</strain>
        <tissue evidence="17">Whole body</tissue>
    </source>
</reference>
<dbReference type="AlphaFoldDB" id="A0AA39C6S3"/>
<dbReference type="EMBL" id="JAQQBS010001424">
    <property type="protein sequence ID" value="KAK0158951.1"/>
    <property type="molecule type" value="Genomic_DNA"/>
</dbReference>
<dbReference type="Pfam" id="PF00067">
    <property type="entry name" value="p450"/>
    <property type="match status" value="1"/>
</dbReference>
<evidence type="ECO:0000256" key="2">
    <source>
        <dbReference type="ARBA" id="ARBA00003690"/>
    </source>
</evidence>
<evidence type="ECO:0000256" key="1">
    <source>
        <dbReference type="ARBA" id="ARBA00001971"/>
    </source>
</evidence>
<feature type="transmembrane region" description="Helical" evidence="16">
    <location>
        <begin position="295"/>
        <end position="319"/>
    </location>
</feature>
<dbReference type="PRINTS" id="PR00385">
    <property type="entry name" value="P450"/>
</dbReference>
<keyword evidence="18" id="KW-1185">Reference proteome</keyword>
<evidence type="ECO:0000256" key="13">
    <source>
        <dbReference type="ARBA" id="ARBA00023136"/>
    </source>
</evidence>
<comment type="cofactor">
    <cofactor evidence="1 14">
        <name>heme</name>
        <dbReference type="ChEBI" id="CHEBI:30413"/>
    </cofactor>
</comment>
<keyword evidence="8" id="KW-0256">Endoplasmic reticulum</keyword>
<dbReference type="GO" id="GO:0016705">
    <property type="term" value="F:oxidoreductase activity, acting on paired donors, with incorporation or reduction of molecular oxygen"/>
    <property type="evidence" value="ECO:0007669"/>
    <property type="project" value="InterPro"/>
</dbReference>
<evidence type="ECO:0000256" key="14">
    <source>
        <dbReference type="PIRSR" id="PIRSR602401-1"/>
    </source>
</evidence>
<accession>A0AA39C6S3</accession>
<dbReference type="InterPro" id="IPR017972">
    <property type="entry name" value="Cyt_P450_CS"/>
</dbReference>
<dbReference type="SUPFAM" id="SSF48264">
    <property type="entry name" value="Cytochrome P450"/>
    <property type="match status" value="1"/>
</dbReference>
<comment type="similarity">
    <text evidence="5 15">Belongs to the cytochrome P450 family.</text>
</comment>
<evidence type="ECO:0000256" key="7">
    <source>
        <dbReference type="ARBA" id="ARBA00022723"/>
    </source>
</evidence>
<keyword evidence="10 15" id="KW-0560">Oxidoreductase</keyword>
<evidence type="ECO:0000256" key="16">
    <source>
        <dbReference type="SAM" id="Phobius"/>
    </source>
</evidence>
<dbReference type="GO" id="GO:0004497">
    <property type="term" value="F:monooxygenase activity"/>
    <property type="evidence" value="ECO:0007669"/>
    <property type="project" value="UniProtKB-KW"/>
</dbReference>
<dbReference type="InterPro" id="IPR002401">
    <property type="entry name" value="Cyt_P450_E_grp-I"/>
</dbReference>
<evidence type="ECO:0000256" key="4">
    <source>
        <dbReference type="ARBA" id="ARBA00004406"/>
    </source>
</evidence>
<comment type="caution">
    <text evidence="17">The sequence shown here is derived from an EMBL/GenBank/DDBJ whole genome shotgun (WGS) entry which is preliminary data.</text>
</comment>
<dbReference type="GO" id="GO:0005789">
    <property type="term" value="C:endoplasmic reticulum membrane"/>
    <property type="evidence" value="ECO:0007669"/>
    <property type="project" value="UniProtKB-SubCell"/>
</dbReference>
<evidence type="ECO:0000256" key="5">
    <source>
        <dbReference type="ARBA" id="ARBA00010617"/>
    </source>
</evidence>
<comment type="subcellular location">
    <subcellularLocation>
        <location evidence="4">Endoplasmic reticulum membrane</location>
        <topology evidence="4">Peripheral membrane protein</topology>
    </subcellularLocation>
    <subcellularLocation>
        <location evidence="3">Microsome membrane</location>
        <topology evidence="3">Peripheral membrane protein</topology>
    </subcellularLocation>
</comment>
<evidence type="ECO:0000256" key="3">
    <source>
        <dbReference type="ARBA" id="ARBA00004174"/>
    </source>
</evidence>